<keyword evidence="2" id="KW-1185">Reference proteome</keyword>
<name>E9GWE6_DAPPU</name>
<protein>
    <submittedName>
        <fullName evidence="1">Uncharacterized protein</fullName>
    </submittedName>
</protein>
<dbReference type="Proteomes" id="UP000000305">
    <property type="component" value="Unassembled WGS sequence"/>
</dbReference>
<dbReference type="HOGENOM" id="CLU_3108509_0_0_1"/>
<dbReference type="InParanoid" id="E9GWE6"/>
<accession>E9GWE6</accession>
<dbReference type="AlphaFoldDB" id="E9GWE6"/>
<gene>
    <name evidence="1" type="ORF">DAPPUDRAFT_322569</name>
</gene>
<reference evidence="1 2" key="1">
    <citation type="journal article" date="2011" name="Science">
        <title>The ecoresponsive genome of Daphnia pulex.</title>
        <authorList>
            <person name="Colbourne J.K."/>
            <person name="Pfrender M.E."/>
            <person name="Gilbert D."/>
            <person name="Thomas W.K."/>
            <person name="Tucker A."/>
            <person name="Oakley T.H."/>
            <person name="Tokishita S."/>
            <person name="Aerts A."/>
            <person name="Arnold G.J."/>
            <person name="Basu M.K."/>
            <person name="Bauer D.J."/>
            <person name="Caceres C.E."/>
            <person name="Carmel L."/>
            <person name="Casola C."/>
            <person name="Choi J.H."/>
            <person name="Detter J.C."/>
            <person name="Dong Q."/>
            <person name="Dusheyko S."/>
            <person name="Eads B.D."/>
            <person name="Frohlich T."/>
            <person name="Geiler-Samerotte K.A."/>
            <person name="Gerlach D."/>
            <person name="Hatcher P."/>
            <person name="Jogdeo S."/>
            <person name="Krijgsveld J."/>
            <person name="Kriventseva E.V."/>
            <person name="Kultz D."/>
            <person name="Laforsch C."/>
            <person name="Lindquist E."/>
            <person name="Lopez J."/>
            <person name="Manak J.R."/>
            <person name="Muller J."/>
            <person name="Pangilinan J."/>
            <person name="Patwardhan R.P."/>
            <person name="Pitluck S."/>
            <person name="Pritham E.J."/>
            <person name="Rechtsteiner A."/>
            <person name="Rho M."/>
            <person name="Rogozin I.B."/>
            <person name="Sakarya O."/>
            <person name="Salamov A."/>
            <person name="Schaack S."/>
            <person name="Shapiro H."/>
            <person name="Shiga Y."/>
            <person name="Skalitzky C."/>
            <person name="Smith Z."/>
            <person name="Souvorov A."/>
            <person name="Sung W."/>
            <person name="Tang Z."/>
            <person name="Tsuchiya D."/>
            <person name="Tu H."/>
            <person name="Vos H."/>
            <person name="Wang M."/>
            <person name="Wolf Y.I."/>
            <person name="Yamagata H."/>
            <person name="Yamada T."/>
            <person name="Ye Y."/>
            <person name="Shaw J.R."/>
            <person name="Andrews J."/>
            <person name="Crease T.J."/>
            <person name="Tang H."/>
            <person name="Lucas S.M."/>
            <person name="Robertson H.M."/>
            <person name="Bork P."/>
            <person name="Koonin E.V."/>
            <person name="Zdobnov E.M."/>
            <person name="Grigoriev I.V."/>
            <person name="Lynch M."/>
            <person name="Boore J.L."/>
        </authorList>
    </citation>
    <scope>NUCLEOTIDE SEQUENCE [LARGE SCALE GENOMIC DNA]</scope>
</reference>
<evidence type="ECO:0000313" key="2">
    <source>
        <dbReference type="Proteomes" id="UP000000305"/>
    </source>
</evidence>
<dbReference type="KEGG" id="dpx:DAPPUDRAFT_322569"/>
<dbReference type="EMBL" id="GL732570">
    <property type="protein sequence ID" value="EFX76087.1"/>
    <property type="molecule type" value="Genomic_DNA"/>
</dbReference>
<evidence type="ECO:0000313" key="1">
    <source>
        <dbReference type="EMBL" id="EFX76087.1"/>
    </source>
</evidence>
<sequence>MVCTEEQLITIDSFATKNPLVNERYDIRKRETDLLELCDLDREMLKELGLI</sequence>
<proteinExistence type="predicted"/>
<organism evidence="1 2">
    <name type="scientific">Daphnia pulex</name>
    <name type="common">Water flea</name>
    <dbReference type="NCBI Taxonomy" id="6669"/>
    <lineage>
        <taxon>Eukaryota</taxon>
        <taxon>Metazoa</taxon>
        <taxon>Ecdysozoa</taxon>
        <taxon>Arthropoda</taxon>
        <taxon>Crustacea</taxon>
        <taxon>Branchiopoda</taxon>
        <taxon>Diplostraca</taxon>
        <taxon>Cladocera</taxon>
        <taxon>Anomopoda</taxon>
        <taxon>Daphniidae</taxon>
        <taxon>Daphnia</taxon>
    </lineage>
</organism>